<feature type="non-terminal residue" evidence="2">
    <location>
        <position position="1"/>
    </location>
</feature>
<feature type="chain" id="PRO_5017315533" evidence="1">
    <location>
        <begin position="23"/>
        <end position="69"/>
    </location>
</feature>
<protein>
    <submittedName>
        <fullName evidence="2">Uncharacterized protein</fullName>
    </submittedName>
</protein>
<evidence type="ECO:0000313" key="3">
    <source>
        <dbReference type="Proteomes" id="UP000265520"/>
    </source>
</evidence>
<organism evidence="2 3">
    <name type="scientific">Trifolium medium</name>
    <dbReference type="NCBI Taxonomy" id="97028"/>
    <lineage>
        <taxon>Eukaryota</taxon>
        <taxon>Viridiplantae</taxon>
        <taxon>Streptophyta</taxon>
        <taxon>Embryophyta</taxon>
        <taxon>Tracheophyta</taxon>
        <taxon>Spermatophyta</taxon>
        <taxon>Magnoliopsida</taxon>
        <taxon>eudicotyledons</taxon>
        <taxon>Gunneridae</taxon>
        <taxon>Pentapetalae</taxon>
        <taxon>rosids</taxon>
        <taxon>fabids</taxon>
        <taxon>Fabales</taxon>
        <taxon>Fabaceae</taxon>
        <taxon>Papilionoideae</taxon>
        <taxon>50 kb inversion clade</taxon>
        <taxon>NPAAA clade</taxon>
        <taxon>Hologalegina</taxon>
        <taxon>IRL clade</taxon>
        <taxon>Trifolieae</taxon>
        <taxon>Trifolium</taxon>
    </lineage>
</organism>
<dbReference type="AlphaFoldDB" id="A0A392PXG0"/>
<evidence type="ECO:0000256" key="1">
    <source>
        <dbReference type="SAM" id="SignalP"/>
    </source>
</evidence>
<reference evidence="2 3" key="1">
    <citation type="journal article" date="2018" name="Front. Plant Sci.">
        <title>Red Clover (Trifolium pratense) and Zigzag Clover (T. medium) - A Picture of Genomic Similarities and Differences.</title>
        <authorList>
            <person name="Dluhosova J."/>
            <person name="Istvanek J."/>
            <person name="Nedelnik J."/>
            <person name="Repkova J."/>
        </authorList>
    </citation>
    <scope>NUCLEOTIDE SEQUENCE [LARGE SCALE GENOMIC DNA]</scope>
    <source>
        <strain evidence="3">cv. 10/8</strain>
        <tissue evidence="2">Leaf</tissue>
    </source>
</reference>
<dbReference type="Proteomes" id="UP000265520">
    <property type="component" value="Unassembled WGS sequence"/>
</dbReference>
<comment type="caution">
    <text evidence="2">The sequence shown here is derived from an EMBL/GenBank/DDBJ whole genome shotgun (WGS) entry which is preliminary data.</text>
</comment>
<name>A0A392PXG0_9FABA</name>
<evidence type="ECO:0000313" key="2">
    <source>
        <dbReference type="EMBL" id="MCI16798.1"/>
    </source>
</evidence>
<feature type="signal peptide" evidence="1">
    <location>
        <begin position="1"/>
        <end position="22"/>
    </location>
</feature>
<proteinExistence type="predicted"/>
<keyword evidence="1" id="KW-0732">Signal</keyword>
<accession>A0A392PXG0</accession>
<keyword evidence="3" id="KW-1185">Reference proteome</keyword>
<sequence length="69" mass="7576">VAGSSPCCVALCSLGLLSGCHSLPCAGSVAMFGWFDLIEYLMPAVFYRRGLLVREPVRVDGRLIRRFEL</sequence>
<dbReference type="EMBL" id="LXQA010102469">
    <property type="protein sequence ID" value="MCI16798.1"/>
    <property type="molecule type" value="Genomic_DNA"/>
</dbReference>